<evidence type="ECO:0000313" key="3">
    <source>
        <dbReference type="Proteomes" id="UP000297149"/>
    </source>
</evidence>
<gene>
    <name evidence="2" type="ORF">E7747_01155</name>
</gene>
<feature type="transmembrane region" description="Helical" evidence="1">
    <location>
        <begin position="207"/>
        <end position="230"/>
    </location>
</feature>
<evidence type="ECO:0000313" key="2">
    <source>
        <dbReference type="EMBL" id="QCD41028.1"/>
    </source>
</evidence>
<accession>A0A4V1D2X5</accession>
<feature type="transmembrane region" description="Helical" evidence="1">
    <location>
        <begin position="117"/>
        <end position="143"/>
    </location>
</feature>
<sequence length="406" mass="46251">MEFLSSRSNRIVFIWILITLSISPAFATDPIDNRNYLLIGSMFLGPIIVLFSGKFLPKFDMPIFGLIILILILQIGFHWTTVKWTSCLFSFMFMVYFLAGIRTFIYGKFTPEQLKSILKYLIIAYAIVLLIQQFCTLTGLPVINQLSDYGEKVNRWKLNSLSPEPSHTARYLGLLMYMFLITNDWIEKRKISITQSYKKNKIEWLAFLWVMLTMMSGTAMIILALIITRYIRRKNIISIACIIGLIIVLGVILDFVPLQRSTNFLQATVTGDTKSMIATDHSASIRIVPTLLCLSRINPFSLNGWIGEGMGSTSIWMSHYMPGVPQGWSGGAMANYVLENGMIIGLYFLIYSFQLCVDKRYKLVTFGFWIMCIVLIGVNTQIGWLCMLVLTISKKLRVNNANTCIL</sequence>
<dbReference type="Proteomes" id="UP000297149">
    <property type="component" value="Chromosome"/>
</dbReference>
<protein>
    <recommendedName>
        <fullName evidence="4">O-antigen ligase domain-containing protein</fullName>
    </recommendedName>
</protein>
<keyword evidence="3" id="KW-1185">Reference proteome</keyword>
<dbReference type="RefSeq" id="WP_136413550.1">
    <property type="nucleotide sequence ID" value="NZ_CAXHQF010000040.1"/>
</dbReference>
<keyword evidence="1" id="KW-1133">Transmembrane helix</keyword>
<dbReference type="AlphaFoldDB" id="A0A4V1D2X5"/>
<proteinExistence type="predicted"/>
<feature type="transmembrane region" description="Helical" evidence="1">
    <location>
        <begin position="336"/>
        <end position="354"/>
    </location>
</feature>
<feature type="transmembrane region" description="Helical" evidence="1">
    <location>
        <begin position="236"/>
        <end position="256"/>
    </location>
</feature>
<name>A0A4V1D2X5_9BACT</name>
<dbReference type="EMBL" id="CP039396">
    <property type="protein sequence ID" value="QCD41028.1"/>
    <property type="molecule type" value="Genomic_DNA"/>
</dbReference>
<keyword evidence="1" id="KW-0812">Transmembrane</keyword>
<feature type="transmembrane region" description="Helical" evidence="1">
    <location>
        <begin position="366"/>
        <end position="390"/>
    </location>
</feature>
<organism evidence="2 3">
    <name type="scientific">Duncaniella dubosii</name>
    <dbReference type="NCBI Taxonomy" id="2518971"/>
    <lineage>
        <taxon>Bacteria</taxon>
        <taxon>Pseudomonadati</taxon>
        <taxon>Bacteroidota</taxon>
        <taxon>Bacteroidia</taxon>
        <taxon>Bacteroidales</taxon>
        <taxon>Muribaculaceae</taxon>
        <taxon>Duncaniella</taxon>
    </lineage>
</organism>
<feature type="transmembrane region" description="Helical" evidence="1">
    <location>
        <begin position="63"/>
        <end position="82"/>
    </location>
</feature>
<dbReference type="KEGG" id="ddb:E7747_01155"/>
<keyword evidence="1" id="KW-0472">Membrane</keyword>
<feature type="transmembrane region" description="Helical" evidence="1">
    <location>
        <begin position="88"/>
        <end position="105"/>
    </location>
</feature>
<reference evidence="3" key="1">
    <citation type="submission" date="2019-02" db="EMBL/GenBank/DDBJ databases">
        <title>Isolation and identification of novel species under the genus Muribaculum.</title>
        <authorList>
            <person name="Miyake S."/>
            <person name="Ding Y."/>
            <person name="Low A."/>
            <person name="Soh M."/>
            <person name="Seedorf H."/>
        </authorList>
    </citation>
    <scope>NUCLEOTIDE SEQUENCE [LARGE SCALE GENOMIC DNA]</scope>
    <source>
        <strain evidence="3">H5</strain>
    </source>
</reference>
<evidence type="ECO:0008006" key="4">
    <source>
        <dbReference type="Google" id="ProtNLM"/>
    </source>
</evidence>
<evidence type="ECO:0000256" key="1">
    <source>
        <dbReference type="SAM" id="Phobius"/>
    </source>
</evidence>
<feature type="transmembrane region" description="Helical" evidence="1">
    <location>
        <begin position="37"/>
        <end position="56"/>
    </location>
</feature>